<keyword evidence="2" id="KW-1185">Reference proteome</keyword>
<comment type="caution">
    <text evidence="1">The sequence shown here is derived from an EMBL/GenBank/DDBJ whole genome shotgun (WGS) entry which is preliminary data.</text>
</comment>
<dbReference type="EMBL" id="NBYY01000036">
    <property type="protein sequence ID" value="PCS21224.1"/>
    <property type="molecule type" value="Genomic_DNA"/>
</dbReference>
<accession>A0A2A5SZ84</accession>
<evidence type="ECO:0000313" key="1">
    <source>
        <dbReference type="EMBL" id="PCS21224.1"/>
    </source>
</evidence>
<dbReference type="Proteomes" id="UP000219020">
    <property type="component" value="Unassembled WGS sequence"/>
</dbReference>
<gene>
    <name evidence="1" type="ORF">BTN49_3112</name>
</gene>
<evidence type="ECO:0000313" key="2">
    <source>
        <dbReference type="Proteomes" id="UP000219020"/>
    </source>
</evidence>
<proteinExistence type="predicted"/>
<sequence>MRLKNVEVKYFLPSRGAVAHVVIDATGLKVYDKGQFKMRKHSKEKQYI</sequence>
<protein>
    <submittedName>
        <fullName evidence="1">Mobile element protein</fullName>
    </submittedName>
</protein>
<name>A0A2A5SZ84_9GAMM</name>
<reference evidence="2" key="1">
    <citation type="submission" date="2017-04" db="EMBL/GenBank/DDBJ databases">
        <title>Genome evolution of the luminous symbionts of deep sea anglerfish.</title>
        <authorList>
            <person name="Hendry T.A."/>
        </authorList>
    </citation>
    <scope>NUCLEOTIDE SEQUENCE [LARGE SCALE GENOMIC DNA]</scope>
</reference>
<organism evidence="1 2">
    <name type="scientific">Candidatus Enterovibrio escicola</name>
    <dbReference type="NCBI Taxonomy" id="1927127"/>
    <lineage>
        <taxon>Bacteria</taxon>
        <taxon>Pseudomonadati</taxon>
        <taxon>Pseudomonadota</taxon>
        <taxon>Gammaproteobacteria</taxon>
        <taxon>Vibrionales</taxon>
        <taxon>Vibrionaceae</taxon>
        <taxon>Enterovibrio</taxon>
    </lineage>
</organism>
<dbReference type="AlphaFoldDB" id="A0A2A5SZ84"/>